<reference evidence="2 4" key="3">
    <citation type="submission" date="2018-08" db="EMBL/GenBank/DDBJ databases">
        <title>Draft genome sequence of Dialister pneumosintes KCOM 1685.</title>
        <authorList>
            <person name="Kook J.-K."/>
            <person name="Park S.-N."/>
            <person name="Lim Y.K."/>
        </authorList>
    </citation>
    <scope>NUCLEOTIDE SEQUENCE [LARGE SCALE GENOMIC DNA]</scope>
    <source>
        <strain evidence="2 4">KCOM 1685</strain>
    </source>
</reference>
<dbReference type="Proteomes" id="UP000266262">
    <property type="component" value="Unassembled WGS sequence"/>
</dbReference>
<evidence type="ECO:0000313" key="4">
    <source>
        <dbReference type="Proteomes" id="UP000266262"/>
    </source>
</evidence>
<dbReference type="EMBL" id="CP017037">
    <property type="protein sequence ID" value="AOH38564.1"/>
    <property type="molecule type" value="Genomic_DNA"/>
</dbReference>
<protein>
    <submittedName>
        <fullName evidence="2">DUF3829 domain-containing protein</fullName>
    </submittedName>
</protein>
<keyword evidence="4" id="KW-1185">Reference proteome</keyword>
<dbReference type="Proteomes" id="UP000094757">
    <property type="component" value="Chromosome"/>
</dbReference>
<dbReference type="Pfam" id="PF12889">
    <property type="entry name" value="DUF3829"/>
    <property type="match status" value="1"/>
</dbReference>
<dbReference type="OrthoDB" id="1662689at2"/>
<evidence type="ECO:0000313" key="3">
    <source>
        <dbReference type="Proteomes" id="UP000094757"/>
    </source>
</evidence>
<dbReference type="EMBL" id="QWKU01000001">
    <property type="protein sequence ID" value="RID94482.1"/>
    <property type="molecule type" value="Genomic_DNA"/>
</dbReference>
<dbReference type="KEGG" id="dpn:BCB69_00280"/>
<gene>
    <name evidence="1" type="ORF">BCB69_00280</name>
    <name evidence="2" type="ORF">DX915_02900</name>
</gene>
<dbReference type="InterPro" id="IPR024291">
    <property type="entry name" value="DUF3829"/>
</dbReference>
<evidence type="ECO:0000313" key="1">
    <source>
        <dbReference type="EMBL" id="AOH38564.1"/>
    </source>
</evidence>
<evidence type="ECO:0000313" key="2">
    <source>
        <dbReference type="EMBL" id="RID94482.1"/>
    </source>
</evidence>
<name>A0A1B3WC65_9FIRM</name>
<dbReference type="RefSeq" id="WP_022513760.1">
    <property type="nucleotide sequence ID" value="NZ_CP017037.1"/>
</dbReference>
<dbReference type="AlphaFoldDB" id="A0A1B3WC65"/>
<organism evidence="1 3">
    <name type="scientific">Dialister pneumosintes</name>
    <dbReference type="NCBI Taxonomy" id="39950"/>
    <lineage>
        <taxon>Bacteria</taxon>
        <taxon>Bacillati</taxon>
        <taxon>Bacillota</taxon>
        <taxon>Negativicutes</taxon>
        <taxon>Veillonellales</taxon>
        <taxon>Veillonellaceae</taxon>
        <taxon>Dialister</taxon>
    </lineage>
</organism>
<proteinExistence type="predicted"/>
<sequence length="294" mass="32555">MRKALIATVLIGTLGGGVFFSGCGSNPMSSAVSSVTESADSKSASLAPYIKAVSWFNNWSFTFNYATAPDLADMRAGKHPSNLNLPSYDRLQEELKEATGGGSSSFDSVDSSTKEVLDILEKLVPLSEKMQAYYSSAQYKVDGYAEWDKYVQEYLPLYDKFDAAYGKLDQATSQASYQISEEKIQAAKAAGHENEATFREMYLVASEIVETFDRGDNATVQSNLQKLQTLNNNFNPKTDNDNSGDVKSFKESMNSFIGNVRTYLSGDRKDSEDIIRTYNRMIDEMNDVNPNTLD</sequence>
<reference evidence="3" key="1">
    <citation type="submission" date="2016-08" db="EMBL/GenBank/DDBJ databases">
        <authorList>
            <person name="Holder M.E."/>
            <person name="Ajami N.J."/>
            <person name="Petrosino J.F."/>
        </authorList>
    </citation>
    <scope>NUCLEOTIDE SEQUENCE [LARGE SCALE GENOMIC DNA]</scope>
    <source>
        <strain evidence="3">F0677</strain>
    </source>
</reference>
<dbReference type="PROSITE" id="PS51257">
    <property type="entry name" value="PROKAR_LIPOPROTEIN"/>
    <property type="match status" value="1"/>
</dbReference>
<accession>A0A1B3WC65</accession>
<reference evidence="1" key="2">
    <citation type="submission" date="2016-08" db="EMBL/GenBank/DDBJ databases">
        <authorList>
            <person name="Seilhamer J.J."/>
        </authorList>
    </citation>
    <scope>NUCLEOTIDE SEQUENCE [LARGE SCALE GENOMIC DNA]</scope>
    <source>
        <strain evidence="1">F0677</strain>
    </source>
</reference>